<organism evidence="3 4">
    <name type="scientific">Congzhengia minquanensis</name>
    <dbReference type="NCBI Taxonomy" id="2763657"/>
    <lineage>
        <taxon>Bacteria</taxon>
        <taxon>Bacillati</taxon>
        <taxon>Bacillota</taxon>
        <taxon>Clostridia</taxon>
        <taxon>Eubacteriales</taxon>
        <taxon>Oscillospiraceae</taxon>
        <taxon>Congzhengia</taxon>
    </lineage>
</organism>
<dbReference type="Pfam" id="PF00534">
    <property type="entry name" value="Glycos_transf_1"/>
    <property type="match status" value="1"/>
</dbReference>
<evidence type="ECO:0000313" key="3">
    <source>
        <dbReference type="EMBL" id="MBC8539424.1"/>
    </source>
</evidence>
<dbReference type="InterPro" id="IPR028098">
    <property type="entry name" value="Glyco_trans_4-like_N"/>
</dbReference>
<dbReference type="AlphaFoldDB" id="A0A926DKJ4"/>
<evidence type="ECO:0000259" key="1">
    <source>
        <dbReference type="Pfam" id="PF00534"/>
    </source>
</evidence>
<dbReference type="Gene3D" id="3.40.50.2000">
    <property type="entry name" value="Glycogen Phosphorylase B"/>
    <property type="match status" value="2"/>
</dbReference>
<proteinExistence type="predicted"/>
<dbReference type="SUPFAM" id="SSF53756">
    <property type="entry name" value="UDP-Glycosyltransferase/glycogen phosphorylase"/>
    <property type="match status" value="1"/>
</dbReference>
<reference evidence="3" key="1">
    <citation type="submission" date="2020-08" db="EMBL/GenBank/DDBJ databases">
        <title>Genome public.</title>
        <authorList>
            <person name="Liu C."/>
            <person name="Sun Q."/>
        </authorList>
    </citation>
    <scope>NUCLEOTIDE SEQUENCE</scope>
    <source>
        <strain evidence="3">H8</strain>
    </source>
</reference>
<dbReference type="EMBL" id="JACRSU010000001">
    <property type="protein sequence ID" value="MBC8539424.1"/>
    <property type="molecule type" value="Genomic_DNA"/>
</dbReference>
<name>A0A926DKJ4_9FIRM</name>
<dbReference type="InterPro" id="IPR050194">
    <property type="entry name" value="Glycosyltransferase_grp1"/>
</dbReference>
<gene>
    <name evidence="3" type="ORF">H8698_00345</name>
</gene>
<dbReference type="Proteomes" id="UP000611762">
    <property type="component" value="Unassembled WGS sequence"/>
</dbReference>
<feature type="domain" description="Glycosyl transferase family 1" evidence="1">
    <location>
        <begin position="193"/>
        <end position="337"/>
    </location>
</feature>
<dbReference type="GO" id="GO:0016757">
    <property type="term" value="F:glycosyltransferase activity"/>
    <property type="evidence" value="ECO:0007669"/>
    <property type="project" value="InterPro"/>
</dbReference>
<dbReference type="InterPro" id="IPR001296">
    <property type="entry name" value="Glyco_trans_1"/>
</dbReference>
<evidence type="ECO:0000313" key="4">
    <source>
        <dbReference type="Proteomes" id="UP000611762"/>
    </source>
</evidence>
<feature type="domain" description="Glycosyltransferase subfamily 4-like N-terminal" evidence="2">
    <location>
        <begin position="23"/>
        <end position="172"/>
    </location>
</feature>
<dbReference type="Pfam" id="PF13439">
    <property type="entry name" value="Glyco_transf_4"/>
    <property type="match status" value="1"/>
</dbReference>
<accession>A0A926DKJ4</accession>
<dbReference type="PANTHER" id="PTHR45947">
    <property type="entry name" value="SULFOQUINOVOSYL TRANSFERASE SQD2"/>
    <property type="match status" value="1"/>
</dbReference>
<sequence length="374" mass="42787">MKNILITSTDLMMIQFLIPHVIYLSKNGYEVTIACSNVGNRMEEIKQKIGNKIGFREVRLCRKPLKLGNLKGYKDLKDLIENGNFDLIWTNEPVMGVMTRLAAIGERKKGCSVLYVAHGFHFYKGASWLKWALFCPIEKWMSRYTDQIITINEEDYRFAEKHFREANVVKYPGIGVDTTKFKSTSVYKKNKCDALGIPYDKTIFISVGELEKRKNHETTIQAFAKADMQDAILIICGVGSHEEKLRQMILNMNLLNKVYLLGYRHDIAELLSISDVFVFSTFQEGLSVALMEAMSNEILCAVSKIRGNVDLIEKGKGIYFNPNSVESCKEALLLAKEKIGKVSSILAYNKEKVQQFDLRYVRMRLLKTINILMD</sequence>
<comment type="caution">
    <text evidence="3">The sequence shown here is derived from an EMBL/GenBank/DDBJ whole genome shotgun (WGS) entry which is preliminary data.</text>
</comment>
<protein>
    <submittedName>
        <fullName evidence="3">Glycosyltransferase</fullName>
    </submittedName>
</protein>
<dbReference type="PANTHER" id="PTHR45947:SF3">
    <property type="entry name" value="SULFOQUINOVOSYL TRANSFERASE SQD2"/>
    <property type="match status" value="1"/>
</dbReference>
<dbReference type="RefSeq" id="WP_249310525.1">
    <property type="nucleotide sequence ID" value="NZ_JACRSU010000001.1"/>
</dbReference>
<keyword evidence="4" id="KW-1185">Reference proteome</keyword>
<evidence type="ECO:0000259" key="2">
    <source>
        <dbReference type="Pfam" id="PF13439"/>
    </source>
</evidence>